<sequence length="324" mass="34826">MTIRTLLTTIVLAGSIPVASLAADYTLNVGLVGGPQAPEVIAMGQFAEEVETATDGRIEVRVQSGGALGGDRDVIEGVQLGTVEMAVPSTSVVANFVPDLKIFDIPFLFRDFDHADAVLNGPVGQEILDEMPDQGLVGLAYGGMGFRELTNNVRPVEKAADVEGLKIRTQQNDMHIAVWEALGVLPTPMAIPEVYTALQQGVVDGQENPVGAILNNRFGEVQKYLSMTDHAFTPLVVLISPSVWNSMDAEDQAVIKTAAENAMARNREEVENGLSTGLDELRAQGVTVVEDVDKASFRAKLDGLYDQFAGQFGEDRLNEIEQTK</sequence>
<proteinExistence type="predicted"/>
<dbReference type="InterPro" id="IPR004682">
    <property type="entry name" value="TRAP_DctP"/>
</dbReference>
<dbReference type="PANTHER" id="PTHR33376">
    <property type="match status" value="1"/>
</dbReference>
<evidence type="ECO:0000313" key="4">
    <source>
        <dbReference type="Proteomes" id="UP000530571"/>
    </source>
</evidence>
<keyword evidence="4" id="KW-1185">Reference proteome</keyword>
<keyword evidence="3" id="KW-0675">Receptor</keyword>
<dbReference type="RefSeq" id="WP_183491547.1">
    <property type="nucleotide sequence ID" value="NZ_JACIDZ010000030.1"/>
</dbReference>
<organism evidence="3 4">
    <name type="scientific">Martelella radicis</name>
    <dbReference type="NCBI Taxonomy" id="1397476"/>
    <lineage>
        <taxon>Bacteria</taxon>
        <taxon>Pseudomonadati</taxon>
        <taxon>Pseudomonadota</taxon>
        <taxon>Alphaproteobacteria</taxon>
        <taxon>Hyphomicrobiales</taxon>
        <taxon>Aurantimonadaceae</taxon>
        <taxon>Martelella</taxon>
    </lineage>
</organism>
<protein>
    <submittedName>
        <fullName evidence="3">Tripartite ATP-independent transporter DctP family solute receptor</fullName>
    </submittedName>
</protein>
<name>A0A7W6KRA9_9HYPH</name>
<dbReference type="AlphaFoldDB" id="A0A7W6KRA9"/>
<gene>
    <name evidence="3" type="ORF">GGR30_004629</name>
</gene>
<feature type="signal peptide" evidence="2">
    <location>
        <begin position="1"/>
        <end position="22"/>
    </location>
</feature>
<evidence type="ECO:0000256" key="1">
    <source>
        <dbReference type="ARBA" id="ARBA00022729"/>
    </source>
</evidence>
<reference evidence="3 4" key="1">
    <citation type="submission" date="2020-08" db="EMBL/GenBank/DDBJ databases">
        <title>Genomic Encyclopedia of Type Strains, Phase IV (KMG-IV): sequencing the most valuable type-strain genomes for metagenomic binning, comparative biology and taxonomic classification.</title>
        <authorList>
            <person name="Goeker M."/>
        </authorList>
    </citation>
    <scope>NUCLEOTIDE SEQUENCE [LARGE SCALE GENOMIC DNA]</scope>
    <source>
        <strain evidence="3 4">DSM 28101</strain>
    </source>
</reference>
<dbReference type="GO" id="GO:0030288">
    <property type="term" value="C:outer membrane-bounded periplasmic space"/>
    <property type="evidence" value="ECO:0007669"/>
    <property type="project" value="InterPro"/>
</dbReference>
<dbReference type="EMBL" id="JACIDZ010000030">
    <property type="protein sequence ID" value="MBB4124669.1"/>
    <property type="molecule type" value="Genomic_DNA"/>
</dbReference>
<feature type="chain" id="PRO_5030964507" evidence="2">
    <location>
        <begin position="23"/>
        <end position="324"/>
    </location>
</feature>
<dbReference type="GO" id="GO:0030246">
    <property type="term" value="F:carbohydrate binding"/>
    <property type="evidence" value="ECO:0007669"/>
    <property type="project" value="TreeGrafter"/>
</dbReference>
<accession>A0A7W6KRA9</accession>
<dbReference type="NCBIfam" id="NF037995">
    <property type="entry name" value="TRAP_S1"/>
    <property type="match status" value="1"/>
</dbReference>
<comment type="caution">
    <text evidence="3">The sequence shown here is derived from an EMBL/GenBank/DDBJ whole genome shotgun (WGS) entry which is preliminary data.</text>
</comment>
<keyword evidence="1 2" id="KW-0732">Signal</keyword>
<dbReference type="GO" id="GO:0055085">
    <property type="term" value="P:transmembrane transport"/>
    <property type="evidence" value="ECO:0007669"/>
    <property type="project" value="InterPro"/>
</dbReference>
<dbReference type="PIRSF" id="PIRSF006470">
    <property type="entry name" value="DctB"/>
    <property type="match status" value="1"/>
</dbReference>
<dbReference type="Proteomes" id="UP000530571">
    <property type="component" value="Unassembled WGS sequence"/>
</dbReference>
<evidence type="ECO:0000256" key="2">
    <source>
        <dbReference type="SAM" id="SignalP"/>
    </source>
</evidence>
<dbReference type="NCBIfam" id="TIGR00787">
    <property type="entry name" value="dctP"/>
    <property type="match status" value="1"/>
</dbReference>
<dbReference type="Pfam" id="PF03480">
    <property type="entry name" value="DctP"/>
    <property type="match status" value="1"/>
</dbReference>
<dbReference type="Gene3D" id="3.40.190.170">
    <property type="entry name" value="Bacterial extracellular solute-binding protein, family 7"/>
    <property type="match status" value="1"/>
</dbReference>
<dbReference type="InterPro" id="IPR018389">
    <property type="entry name" value="DctP_fam"/>
</dbReference>
<dbReference type="InterPro" id="IPR038404">
    <property type="entry name" value="TRAP_DctP_sf"/>
</dbReference>
<dbReference type="PANTHER" id="PTHR33376:SF2">
    <property type="entry name" value="DICARBOXYLATE-BINDING PERIPLASMIC PROTEIN"/>
    <property type="match status" value="1"/>
</dbReference>
<evidence type="ECO:0000313" key="3">
    <source>
        <dbReference type="EMBL" id="MBB4124669.1"/>
    </source>
</evidence>